<dbReference type="Proteomes" id="UP000777265">
    <property type="component" value="Unassembled WGS sequence"/>
</dbReference>
<evidence type="ECO:0000259" key="10">
    <source>
        <dbReference type="Pfam" id="PF02355"/>
    </source>
</evidence>
<organism evidence="11 12">
    <name type="scientific">Syntrophorhabdus aromaticivorans</name>
    <dbReference type="NCBI Taxonomy" id="328301"/>
    <lineage>
        <taxon>Bacteria</taxon>
        <taxon>Pseudomonadati</taxon>
        <taxon>Thermodesulfobacteriota</taxon>
        <taxon>Syntrophorhabdia</taxon>
        <taxon>Syntrophorhabdales</taxon>
        <taxon>Syntrophorhabdaceae</taxon>
        <taxon>Syntrophorhabdus</taxon>
    </lineage>
</organism>
<feature type="transmembrane region" description="Helical" evidence="9">
    <location>
        <begin position="239"/>
        <end position="262"/>
    </location>
</feature>
<sequence>MELLKDTNIDFIGFRKKAFAISVLLVALGLYAFIMILLGKANLSVDFTGGTNLQVRAADKVDIGMLRDALEKGGIDDVQIQEISGTQEFFIKTKLSNAGKETIHEKVSSILSAKFPGAKFEILQSNMVGPGVGKELKNYAILAVCLALIGIIVYIAWRFTFISGIAATIATFHDVAAILGVFYILNKELNLLIITALLTVAGYSLQDTVVVFDRIRENMAKMKSKDELGRIMNRSINEVLSRTIITGLSTFMALGALMVIGGEVLFDFSLALLIGLAVGTYSSIFVASPLVLLWKGKIH</sequence>
<dbReference type="NCBIfam" id="TIGR00966">
    <property type="entry name" value="transloc_SecF"/>
    <property type="match status" value="1"/>
</dbReference>
<comment type="caution">
    <text evidence="11">The sequence shown here is derived from an EMBL/GenBank/DDBJ whole genome shotgun (WGS) entry which is preliminary data.</text>
</comment>
<dbReference type="PANTHER" id="PTHR30081">
    <property type="entry name" value="PROTEIN-EXPORT MEMBRANE PROTEIN SEC"/>
    <property type="match status" value="1"/>
</dbReference>
<reference evidence="11" key="2">
    <citation type="submission" date="2020-01" db="EMBL/GenBank/DDBJ databases">
        <authorList>
            <person name="Campanaro S."/>
        </authorList>
    </citation>
    <scope>NUCLEOTIDE SEQUENCE</scope>
    <source>
        <strain evidence="11">AS06rmzACSIP_7</strain>
    </source>
</reference>
<dbReference type="InterPro" id="IPR048634">
    <property type="entry name" value="SecD_SecF_C"/>
</dbReference>
<dbReference type="GO" id="GO:0043952">
    <property type="term" value="P:protein transport by the Sec complex"/>
    <property type="evidence" value="ECO:0007669"/>
    <property type="project" value="UniProtKB-UniRule"/>
</dbReference>
<dbReference type="GO" id="GO:0015450">
    <property type="term" value="F:protein-transporting ATPase activity"/>
    <property type="evidence" value="ECO:0007669"/>
    <property type="project" value="InterPro"/>
</dbReference>
<dbReference type="InterPro" id="IPR022646">
    <property type="entry name" value="SecD/SecF_CS"/>
</dbReference>
<comment type="subunit">
    <text evidence="9">Forms a complex with SecD. Part of the essential Sec protein translocation apparatus which comprises SecA, SecYEG and auxiliary proteins SecDF. Other proteins may also be involved.</text>
</comment>
<protein>
    <recommendedName>
        <fullName evidence="9">Protein-export membrane protein SecF</fullName>
    </recommendedName>
</protein>
<dbReference type="Gene3D" id="1.20.1640.10">
    <property type="entry name" value="Multidrug efflux transporter AcrB transmembrane domain"/>
    <property type="match status" value="1"/>
</dbReference>
<reference evidence="11" key="1">
    <citation type="journal article" date="2020" name="Biotechnol. Biofuels">
        <title>New insights from the biogas microbiome by comprehensive genome-resolved metagenomics of nearly 1600 species originating from multiple anaerobic digesters.</title>
        <authorList>
            <person name="Campanaro S."/>
            <person name="Treu L."/>
            <person name="Rodriguez-R L.M."/>
            <person name="Kovalovszki A."/>
            <person name="Ziels R.M."/>
            <person name="Maus I."/>
            <person name="Zhu X."/>
            <person name="Kougias P.G."/>
            <person name="Basile A."/>
            <person name="Luo G."/>
            <person name="Schluter A."/>
            <person name="Konstantinidis K.T."/>
            <person name="Angelidaki I."/>
        </authorList>
    </citation>
    <scope>NUCLEOTIDE SEQUENCE</scope>
    <source>
        <strain evidence="11">AS06rmzACSIP_7</strain>
    </source>
</reference>
<feature type="transmembrane region" description="Helical" evidence="9">
    <location>
        <begin position="191"/>
        <end position="212"/>
    </location>
</feature>
<keyword evidence="7 9" id="KW-0811">Translocation</keyword>
<keyword evidence="2 9" id="KW-0813">Transport</keyword>
<dbReference type="AlphaFoldDB" id="A0A971M6M7"/>
<comment type="function">
    <text evidence="9">Part of the Sec protein translocase complex. Interacts with the SecYEG preprotein conducting channel. SecDF uses the proton motive force (PMF) to complete protein translocation after the ATP-dependent function of SecA.</text>
</comment>
<dbReference type="Pfam" id="PF07549">
    <property type="entry name" value="Sec_GG"/>
    <property type="match status" value="1"/>
</dbReference>
<proteinExistence type="inferred from homology"/>
<name>A0A971M6M7_9BACT</name>
<gene>
    <name evidence="9 11" type="primary">secF</name>
    <name evidence="11" type="ORF">GXY80_14975</name>
</gene>
<keyword evidence="4 9" id="KW-0812">Transmembrane</keyword>
<evidence type="ECO:0000256" key="5">
    <source>
        <dbReference type="ARBA" id="ARBA00022927"/>
    </source>
</evidence>
<feature type="transmembrane region" description="Helical" evidence="9">
    <location>
        <begin position="164"/>
        <end position="185"/>
    </location>
</feature>
<keyword evidence="5 9" id="KW-0653">Protein transport</keyword>
<dbReference type="InterPro" id="IPR055344">
    <property type="entry name" value="SecD_SecF_C_bact"/>
</dbReference>
<evidence type="ECO:0000256" key="3">
    <source>
        <dbReference type="ARBA" id="ARBA00022475"/>
    </source>
</evidence>
<evidence type="ECO:0000256" key="9">
    <source>
        <dbReference type="HAMAP-Rule" id="MF_01464"/>
    </source>
</evidence>
<keyword evidence="3 9" id="KW-1003">Cell membrane</keyword>
<dbReference type="Pfam" id="PF02355">
    <property type="entry name" value="SecD_SecF_C"/>
    <property type="match status" value="1"/>
</dbReference>
<evidence type="ECO:0000256" key="4">
    <source>
        <dbReference type="ARBA" id="ARBA00022692"/>
    </source>
</evidence>
<dbReference type="InterPro" id="IPR022813">
    <property type="entry name" value="SecD/SecF_arch_bac"/>
</dbReference>
<evidence type="ECO:0000313" key="12">
    <source>
        <dbReference type="Proteomes" id="UP000777265"/>
    </source>
</evidence>
<dbReference type="EMBL" id="JAAYEE010000291">
    <property type="protein sequence ID" value="NLW36758.1"/>
    <property type="molecule type" value="Genomic_DNA"/>
</dbReference>
<dbReference type="HAMAP" id="MF_01464_B">
    <property type="entry name" value="SecF_B"/>
    <property type="match status" value="1"/>
</dbReference>
<comment type="similarity">
    <text evidence="9">Belongs to the SecD/SecF family. SecF subfamily.</text>
</comment>
<feature type="domain" description="Protein export membrane protein SecD/SecF C-terminal" evidence="10">
    <location>
        <begin position="118"/>
        <end position="295"/>
    </location>
</feature>
<evidence type="ECO:0000256" key="8">
    <source>
        <dbReference type="ARBA" id="ARBA00023136"/>
    </source>
</evidence>
<comment type="subcellular location">
    <subcellularLocation>
        <location evidence="1 9">Cell membrane</location>
        <topology evidence="1 9">Multi-pass membrane protein</topology>
    </subcellularLocation>
</comment>
<evidence type="ECO:0000256" key="2">
    <source>
        <dbReference type="ARBA" id="ARBA00022448"/>
    </source>
</evidence>
<dbReference type="GO" id="GO:0065002">
    <property type="term" value="P:intracellular protein transmembrane transport"/>
    <property type="evidence" value="ECO:0007669"/>
    <property type="project" value="UniProtKB-UniRule"/>
</dbReference>
<keyword evidence="8 9" id="KW-0472">Membrane</keyword>
<feature type="transmembrane region" description="Helical" evidence="9">
    <location>
        <begin position="268"/>
        <end position="294"/>
    </location>
</feature>
<evidence type="ECO:0000256" key="6">
    <source>
        <dbReference type="ARBA" id="ARBA00022989"/>
    </source>
</evidence>
<dbReference type="GO" id="GO:0006605">
    <property type="term" value="P:protein targeting"/>
    <property type="evidence" value="ECO:0007669"/>
    <property type="project" value="UniProtKB-UniRule"/>
</dbReference>
<dbReference type="NCBIfam" id="TIGR00916">
    <property type="entry name" value="2A0604s01"/>
    <property type="match status" value="1"/>
</dbReference>
<dbReference type="Gene3D" id="3.30.70.2040">
    <property type="match status" value="1"/>
</dbReference>
<evidence type="ECO:0000313" key="11">
    <source>
        <dbReference type="EMBL" id="NLW36758.1"/>
    </source>
</evidence>
<feature type="transmembrane region" description="Helical" evidence="9">
    <location>
        <begin position="18"/>
        <end position="38"/>
    </location>
</feature>
<accession>A0A971M6M7</accession>
<dbReference type="PRINTS" id="PR01755">
    <property type="entry name" value="SECFTRNLCASE"/>
</dbReference>
<keyword evidence="6 9" id="KW-1133">Transmembrane helix</keyword>
<evidence type="ECO:0000256" key="1">
    <source>
        <dbReference type="ARBA" id="ARBA00004651"/>
    </source>
</evidence>
<dbReference type="InterPro" id="IPR022645">
    <property type="entry name" value="SecD/SecF_bac"/>
</dbReference>
<evidence type="ECO:0000256" key="7">
    <source>
        <dbReference type="ARBA" id="ARBA00023010"/>
    </source>
</evidence>
<dbReference type="PANTHER" id="PTHR30081:SF8">
    <property type="entry name" value="PROTEIN TRANSLOCASE SUBUNIT SECF"/>
    <property type="match status" value="1"/>
</dbReference>
<dbReference type="GO" id="GO:0005886">
    <property type="term" value="C:plasma membrane"/>
    <property type="evidence" value="ECO:0007669"/>
    <property type="project" value="UniProtKB-SubCell"/>
</dbReference>
<dbReference type="SUPFAM" id="SSF82866">
    <property type="entry name" value="Multidrug efflux transporter AcrB transmembrane domain"/>
    <property type="match status" value="1"/>
</dbReference>
<feature type="transmembrane region" description="Helical" evidence="9">
    <location>
        <begin position="139"/>
        <end position="157"/>
    </location>
</feature>
<dbReference type="InterPro" id="IPR005665">
    <property type="entry name" value="SecF_bac"/>
</dbReference>